<comment type="similarity">
    <text evidence="1 7">Belongs to the universal ribosomal protein uL18 family.</text>
</comment>
<protein>
    <recommendedName>
        <fullName evidence="6 7">Large ribosomal subunit protein uL18</fullName>
    </recommendedName>
</protein>
<evidence type="ECO:0000313" key="9">
    <source>
        <dbReference type="Proteomes" id="UP000266287"/>
    </source>
</evidence>
<comment type="caution">
    <text evidence="8">The sequence shown here is derived from an EMBL/GenBank/DDBJ whole genome shotgun (WGS) entry which is preliminary data.</text>
</comment>
<dbReference type="InterPro" id="IPR057268">
    <property type="entry name" value="Ribosomal_L18"/>
</dbReference>
<evidence type="ECO:0000313" key="8">
    <source>
        <dbReference type="EMBL" id="RII00290.1"/>
    </source>
</evidence>
<dbReference type="InterPro" id="IPR004389">
    <property type="entry name" value="Ribosomal_uL18_bac-type"/>
</dbReference>
<keyword evidence="3 7" id="KW-0694">RNA-binding</keyword>
<dbReference type="GO" id="GO:0022625">
    <property type="term" value="C:cytosolic large ribosomal subunit"/>
    <property type="evidence" value="ECO:0007669"/>
    <property type="project" value="TreeGrafter"/>
</dbReference>
<evidence type="ECO:0000256" key="3">
    <source>
        <dbReference type="ARBA" id="ARBA00022884"/>
    </source>
</evidence>
<organism evidence="8 9">
    <name type="scientific">candidate division NPL-UPA2 bacterium Unc8</name>
    <dbReference type="NCBI Taxonomy" id="1980939"/>
    <lineage>
        <taxon>Bacteria</taxon>
    </lineage>
</organism>
<dbReference type="Gene3D" id="3.30.420.100">
    <property type="match status" value="1"/>
</dbReference>
<dbReference type="FunFam" id="3.30.420.100:FF:000001">
    <property type="entry name" value="50S ribosomal protein L18"/>
    <property type="match status" value="1"/>
</dbReference>
<dbReference type="CDD" id="cd00432">
    <property type="entry name" value="Ribosomal_L18_L5e"/>
    <property type="match status" value="1"/>
</dbReference>
<gene>
    <name evidence="7" type="primary">rplR</name>
    <name evidence="8" type="ORF">B9J77_03120</name>
</gene>
<dbReference type="SUPFAM" id="SSF53137">
    <property type="entry name" value="Translational machinery components"/>
    <property type="match status" value="1"/>
</dbReference>
<evidence type="ECO:0000256" key="4">
    <source>
        <dbReference type="ARBA" id="ARBA00022980"/>
    </source>
</evidence>
<dbReference type="PANTHER" id="PTHR12899">
    <property type="entry name" value="39S RIBOSOMAL PROTEIN L18, MITOCHONDRIAL"/>
    <property type="match status" value="1"/>
</dbReference>
<comment type="function">
    <text evidence="7">This is one of the proteins that bind and probably mediate the attachment of the 5S RNA into the large ribosomal subunit, where it forms part of the central protuberance.</text>
</comment>
<dbReference type="HAMAP" id="MF_01337_B">
    <property type="entry name" value="Ribosomal_uL18_B"/>
    <property type="match status" value="1"/>
</dbReference>
<dbReference type="GO" id="GO:0008097">
    <property type="term" value="F:5S rRNA binding"/>
    <property type="evidence" value="ECO:0007669"/>
    <property type="project" value="TreeGrafter"/>
</dbReference>
<keyword evidence="4 7" id="KW-0689">Ribosomal protein</keyword>
<dbReference type="GO" id="GO:0006412">
    <property type="term" value="P:translation"/>
    <property type="evidence" value="ECO:0007669"/>
    <property type="project" value="UniProtKB-UniRule"/>
</dbReference>
<reference evidence="8 9" key="1">
    <citation type="submission" date="2018-08" db="EMBL/GenBank/DDBJ databases">
        <title>Draft genome of candidate division NPL-UPA2 bacterium Unc8 that adapted to ultra-basic serpentinizing groundwater.</title>
        <authorList>
            <person name="Ishii S."/>
            <person name="Suzuki S."/>
            <person name="Nealson K.H."/>
        </authorList>
    </citation>
    <scope>NUCLEOTIDE SEQUENCE [LARGE SCALE GENOMIC DNA]</scope>
    <source>
        <strain evidence="8">Unc8</strain>
    </source>
</reference>
<dbReference type="InterPro" id="IPR005484">
    <property type="entry name" value="Ribosomal_uL18_bac/plant/anim"/>
</dbReference>
<dbReference type="GO" id="GO:0003735">
    <property type="term" value="F:structural constituent of ribosome"/>
    <property type="evidence" value="ECO:0007669"/>
    <property type="project" value="InterPro"/>
</dbReference>
<keyword evidence="5 7" id="KW-0687">Ribonucleoprotein</keyword>
<evidence type="ECO:0000256" key="5">
    <source>
        <dbReference type="ARBA" id="ARBA00023274"/>
    </source>
</evidence>
<evidence type="ECO:0000256" key="2">
    <source>
        <dbReference type="ARBA" id="ARBA00022730"/>
    </source>
</evidence>
<dbReference type="NCBIfam" id="TIGR00060">
    <property type="entry name" value="L18_bact"/>
    <property type="match status" value="1"/>
</dbReference>
<dbReference type="AlphaFoldDB" id="A0A399FY43"/>
<dbReference type="Pfam" id="PF00861">
    <property type="entry name" value="Ribosomal_L18p"/>
    <property type="match status" value="1"/>
</dbReference>
<keyword evidence="2 7" id="KW-0699">rRNA-binding</keyword>
<dbReference type="EMBL" id="NDHY01000005">
    <property type="protein sequence ID" value="RII00290.1"/>
    <property type="molecule type" value="Genomic_DNA"/>
</dbReference>
<dbReference type="Proteomes" id="UP000266287">
    <property type="component" value="Unassembled WGS sequence"/>
</dbReference>
<accession>A0A399FY43</accession>
<name>A0A399FY43_UNCN2</name>
<comment type="subunit">
    <text evidence="7">Part of the 50S ribosomal subunit; part of the 5S rRNA/L5/L18/L25 subcomplex. Contacts the 5S and 23S rRNAs.</text>
</comment>
<evidence type="ECO:0000256" key="1">
    <source>
        <dbReference type="ARBA" id="ARBA00007116"/>
    </source>
</evidence>
<evidence type="ECO:0000256" key="7">
    <source>
        <dbReference type="HAMAP-Rule" id="MF_01337"/>
    </source>
</evidence>
<sequence length="113" mass="12440">MAKRVKRQKRRVWGSKNRPRLAVFRSARHIYGQLIDDENSKTLLGVSSSSASFRSHNSGSTGNIEAAKAVGALLAEAAKELGIKNIVFDRRGYLYHGRVRALAEGARKGGIEF</sequence>
<evidence type="ECO:0000256" key="6">
    <source>
        <dbReference type="ARBA" id="ARBA00035197"/>
    </source>
</evidence>
<dbReference type="PANTHER" id="PTHR12899:SF3">
    <property type="entry name" value="LARGE RIBOSOMAL SUBUNIT PROTEIN UL18M"/>
    <property type="match status" value="1"/>
</dbReference>
<proteinExistence type="inferred from homology"/>